<evidence type="ECO:0000313" key="10">
    <source>
        <dbReference type="Proteomes" id="UP001236415"/>
    </source>
</evidence>
<evidence type="ECO:0000259" key="7">
    <source>
        <dbReference type="Pfam" id="PF02687"/>
    </source>
</evidence>
<dbReference type="EMBL" id="CP127162">
    <property type="protein sequence ID" value="WIV17519.1"/>
    <property type="molecule type" value="Genomic_DNA"/>
</dbReference>
<keyword evidence="10" id="KW-1185">Reference proteome</keyword>
<keyword evidence="2" id="KW-1003">Cell membrane</keyword>
<evidence type="ECO:0000259" key="8">
    <source>
        <dbReference type="Pfam" id="PF12704"/>
    </source>
</evidence>
<dbReference type="Proteomes" id="UP001236415">
    <property type="component" value="Chromosome"/>
</dbReference>
<accession>A0ABY8WYW0</accession>
<dbReference type="InterPro" id="IPR003838">
    <property type="entry name" value="ABC3_permease_C"/>
</dbReference>
<organism evidence="9 10">
    <name type="scientific">Paenibacillus polygoni</name>
    <dbReference type="NCBI Taxonomy" id="3050112"/>
    <lineage>
        <taxon>Bacteria</taxon>
        <taxon>Bacillati</taxon>
        <taxon>Bacillota</taxon>
        <taxon>Bacilli</taxon>
        <taxon>Bacillales</taxon>
        <taxon>Paenibacillaceae</taxon>
        <taxon>Paenibacillus</taxon>
    </lineage>
</organism>
<evidence type="ECO:0000256" key="1">
    <source>
        <dbReference type="ARBA" id="ARBA00004651"/>
    </source>
</evidence>
<dbReference type="Pfam" id="PF02687">
    <property type="entry name" value="FtsX"/>
    <property type="match status" value="2"/>
</dbReference>
<feature type="transmembrane region" description="Helical" evidence="6">
    <location>
        <begin position="282"/>
        <end position="306"/>
    </location>
</feature>
<feature type="domain" description="ABC3 transporter permease C-terminal" evidence="7">
    <location>
        <begin position="120"/>
        <end position="239"/>
    </location>
</feature>
<sequence length="639" mass="71314">MPIYYMQQKNLKLGDMVLIQTERFKREFTIVDFVRDAQMNSAMVSSKRFVISREDFAVLKENGGDIEYLIEFRLTDLSKLSDFSSNYFSSNMPNKGPAIDYSLITLLNALTDGMIAIVIIIVSLLLMVIALLCLRLTIAATMEEDYQEIGVMKAIGLPTLDIKRIYLAKYIVISALATLCGYLLSLLTMNLVTANISLYLGAVTRSLISYVIPFLAVGLTFCIVVFSCRAMLRKLNRISAVESLRSSISMKSKNPIGRVQLSRYKYVGVNVFLGIEDIFRRITLYTLLFFVYALNVFIIMVPLGLLHTLQMPSFISYLGVGQSDIRIDLPQSANTLQPFSQITTALNNDPDIEKFSPLITSRYKIQKDEGIWESVNVETGDFTIFPLSYMSGSAPKGTHELVLSALLAKDLNKKVNDTLVIKIGEGQMKMRVSGIYQDITNGGRTAKAQIPYDSKNVIWHVIALDVKPDVSVDEKVDQFTEAFYPAKITHLKSYLTQTLGNTIRQLQVVTIFAIVISLSITVLVTSLFLKMLLAKEATQLAMLRSLGFTIRDIQIQFLIRMLFLGGMGIIIGTVGTVTIGQGLVHAAGSFMGAPKINLEFNPFLTYVLYPLFFLAMISMTSLLNTRAQNKHSIAEQIAK</sequence>
<evidence type="ECO:0000256" key="4">
    <source>
        <dbReference type="ARBA" id="ARBA00022989"/>
    </source>
</evidence>
<feature type="transmembrane region" description="Helical" evidence="6">
    <location>
        <begin position="506"/>
        <end position="529"/>
    </location>
</feature>
<feature type="domain" description="MacB-like periplasmic core" evidence="8">
    <location>
        <begin position="335"/>
        <end position="481"/>
    </location>
</feature>
<evidence type="ECO:0000256" key="5">
    <source>
        <dbReference type="ARBA" id="ARBA00023136"/>
    </source>
</evidence>
<feature type="transmembrane region" description="Helical" evidence="6">
    <location>
        <begin position="113"/>
        <end position="134"/>
    </location>
</feature>
<gene>
    <name evidence="9" type="ORF">QPK24_13900</name>
</gene>
<dbReference type="RefSeq" id="WP_285742021.1">
    <property type="nucleotide sequence ID" value="NZ_CP127162.1"/>
</dbReference>
<feature type="transmembrane region" description="Helical" evidence="6">
    <location>
        <begin position="207"/>
        <end position="228"/>
    </location>
</feature>
<dbReference type="PANTHER" id="PTHR30287:SF2">
    <property type="entry name" value="BLL1001 PROTEIN"/>
    <property type="match status" value="1"/>
</dbReference>
<dbReference type="InterPro" id="IPR025857">
    <property type="entry name" value="MacB_PCD"/>
</dbReference>
<proteinExistence type="predicted"/>
<keyword evidence="3 6" id="KW-0812">Transmembrane</keyword>
<evidence type="ECO:0000256" key="2">
    <source>
        <dbReference type="ARBA" id="ARBA00022475"/>
    </source>
</evidence>
<evidence type="ECO:0000313" key="9">
    <source>
        <dbReference type="EMBL" id="WIV17519.1"/>
    </source>
</evidence>
<evidence type="ECO:0000256" key="3">
    <source>
        <dbReference type="ARBA" id="ARBA00022692"/>
    </source>
</evidence>
<feature type="domain" description="ABC3 transporter permease C-terminal" evidence="7">
    <location>
        <begin position="511"/>
        <end position="630"/>
    </location>
</feature>
<reference evidence="9 10" key="1">
    <citation type="submission" date="2023-06" db="EMBL/GenBank/DDBJ databases">
        <title>Paenibacillus polygonum sp. nov., an endophytic bacterium, isolated from Polygonum lapathifolium L. in Nanji Wetland National Nature Reserve, South of Poyang Lake, Jiangxi Province, China.</title>
        <authorList>
            <person name="Yu Z."/>
        </authorList>
    </citation>
    <scope>NUCLEOTIDE SEQUENCE [LARGE SCALE GENOMIC DNA]</scope>
    <source>
        <strain evidence="9 10">C31</strain>
    </source>
</reference>
<keyword evidence="5 6" id="KW-0472">Membrane</keyword>
<feature type="transmembrane region" description="Helical" evidence="6">
    <location>
        <begin position="603"/>
        <end position="623"/>
    </location>
</feature>
<feature type="transmembrane region" description="Helical" evidence="6">
    <location>
        <begin position="167"/>
        <end position="187"/>
    </location>
</feature>
<evidence type="ECO:0000256" key="6">
    <source>
        <dbReference type="SAM" id="Phobius"/>
    </source>
</evidence>
<protein>
    <submittedName>
        <fullName evidence="9">FtsX-like permease family protein</fullName>
    </submittedName>
</protein>
<keyword evidence="4 6" id="KW-1133">Transmembrane helix</keyword>
<feature type="transmembrane region" description="Helical" evidence="6">
    <location>
        <begin position="561"/>
        <end position="583"/>
    </location>
</feature>
<comment type="subcellular location">
    <subcellularLocation>
        <location evidence="1">Cell membrane</location>
        <topology evidence="1">Multi-pass membrane protein</topology>
    </subcellularLocation>
</comment>
<dbReference type="Pfam" id="PF12704">
    <property type="entry name" value="MacB_PCD"/>
    <property type="match status" value="1"/>
</dbReference>
<dbReference type="PANTHER" id="PTHR30287">
    <property type="entry name" value="MEMBRANE COMPONENT OF PREDICTED ABC SUPERFAMILY METABOLITE UPTAKE TRANSPORTER"/>
    <property type="match status" value="1"/>
</dbReference>
<dbReference type="InterPro" id="IPR038766">
    <property type="entry name" value="Membrane_comp_ABC_pdt"/>
</dbReference>
<name>A0ABY8WYW0_9BACL</name>